<proteinExistence type="predicted"/>
<dbReference type="STRING" id="52.CMC5_034000"/>
<dbReference type="Gene3D" id="3.30.360.10">
    <property type="entry name" value="Dihydrodipicolinate Reductase, domain 2"/>
    <property type="match status" value="1"/>
</dbReference>
<reference evidence="4 5" key="1">
    <citation type="submission" date="2015-07" db="EMBL/GenBank/DDBJ databases">
        <title>Genome analysis of myxobacterium Chondromyces crocatus Cm c5 reveals a high potential for natural compound synthesis and the genetic basis for the loss of fruiting body formation.</title>
        <authorList>
            <person name="Zaburannyi N."/>
            <person name="Bunk B."/>
            <person name="Maier J."/>
            <person name="Overmann J."/>
            <person name="Mueller R."/>
        </authorList>
    </citation>
    <scope>NUCLEOTIDE SEQUENCE [LARGE SCALE GENOMIC DNA]</scope>
    <source>
        <strain evidence="4 5">Cm c5</strain>
    </source>
</reference>
<feature type="domain" description="Gfo/Idh/MocA-like oxidoreductase N-terminal" evidence="2">
    <location>
        <begin position="6"/>
        <end position="127"/>
    </location>
</feature>
<dbReference type="InterPro" id="IPR036291">
    <property type="entry name" value="NAD(P)-bd_dom_sf"/>
</dbReference>
<protein>
    <submittedName>
        <fullName evidence="4">Oxidoreductase</fullName>
        <ecNumber evidence="4">1.-.-.-</ecNumber>
    </submittedName>
</protein>
<evidence type="ECO:0000256" key="1">
    <source>
        <dbReference type="ARBA" id="ARBA00023002"/>
    </source>
</evidence>
<dbReference type="AlphaFoldDB" id="A0A0K1EEY3"/>
<name>A0A0K1EEY3_CHOCO</name>
<evidence type="ECO:0000313" key="4">
    <source>
        <dbReference type="EMBL" id="AKT39252.1"/>
    </source>
</evidence>
<dbReference type="OrthoDB" id="9793050at2"/>
<evidence type="ECO:0000313" key="5">
    <source>
        <dbReference type="Proteomes" id="UP000067626"/>
    </source>
</evidence>
<organism evidence="4 5">
    <name type="scientific">Chondromyces crocatus</name>
    <dbReference type="NCBI Taxonomy" id="52"/>
    <lineage>
        <taxon>Bacteria</taxon>
        <taxon>Pseudomonadati</taxon>
        <taxon>Myxococcota</taxon>
        <taxon>Polyangia</taxon>
        <taxon>Polyangiales</taxon>
        <taxon>Polyangiaceae</taxon>
        <taxon>Chondromyces</taxon>
    </lineage>
</organism>
<gene>
    <name evidence="4" type="ORF">CMC5_034000</name>
</gene>
<sequence length="370" mass="39305">MTNRIGVGIIGANPDRGWAVTAHIPALKALPAYEVRAVSTTRRATADATARRFGIPHAFADHHALVEHPDVDLVVVSVKVPRHHELVTTALNAGKHVYCEWPLGNGLAEADALRALAHEKGVHHAVGLQARAAPVIRQIRDLIARGDLGQILSTSAVASGRRWGGDIDTAGAYLLDHRNGATLLSIPGGHFLDALCHCLGEFRELSATIATRRTEAILTDTSGTVPFDTPDQIALSGVLQSGTVASLHLRGGLSRGTNLLWEINGTEGDLVITGPSGHVQMVDLRLQIARGKDAPLVDLPIPQEHHATTAQVPSGSPFNVAQLYALLAEDILKGTHHAPNFDAAVTRHEMLDAIERAAQTGTRQQLSAAP</sequence>
<dbReference type="Pfam" id="PF22685">
    <property type="entry name" value="Gal80p_C-like"/>
    <property type="match status" value="1"/>
</dbReference>
<feature type="domain" description="Gal80p-like C-terminal" evidence="3">
    <location>
        <begin position="134"/>
        <end position="274"/>
    </location>
</feature>
<dbReference type="EC" id="1.-.-.-" evidence="4"/>
<dbReference type="Proteomes" id="UP000067626">
    <property type="component" value="Chromosome"/>
</dbReference>
<keyword evidence="1 4" id="KW-0560">Oxidoreductase</keyword>
<keyword evidence="5" id="KW-1185">Reference proteome</keyword>
<dbReference type="InterPro" id="IPR050463">
    <property type="entry name" value="Gfo/Idh/MocA_oxidrdct_glycsds"/>
</dbReference>
<dbReference type="EMBL" id="CP012159">
    <property type="protein sequence ID" value="AKT39252.1"/>
    <property type="molecule type" value="Genomic_DNA"/>
</dbReference>
<dbReference type="InterPro" id="IPR000683">
    <property type="entry name" value="Gfo/Idh/MocA-like_OxRdtase_N"/>
</dbReference>
<dbReference type="KEGG" id="ccro:CMC5_034000"/>
<evidence type="ECO:0000259" key="3">
    <source>
        <dbReference type="Pfam" id="PF22685"/>
    </source>
</evidence>
<dbReference type="PATRIC" id="fig|52.7.peg.3744"/>
<dbReference type="Pfam" id="PF01408">
    <property type="entry name" value="GFO_IDH_MocA"/>
    <property type="match status" value="1"/>
</dbReference>
<dbReference type="RefSeq" id="WP_050435931.1">
    <property type="nucleotide sequence ID" value="NZ_CP012159.1"/>
</dbReference>
<dbReference type="PANTHER" id="PTHR43818:SF11">
    <property type="entry name" value="BCDNA.GH03377"/>
    <property type="match status" value="1"/>
</dbReference>
<dbReference type="PANTHER" id="PTHR43818">
    <property type="entry name" value="BCDNA.GH03377"/>
    <property type="match status" value="1"/>
</dbReference>
<dbReference type="GO" id="GO:0016491">
    <property type="term" value="F:oxidoreductase activity"/>
    <property type="evidence" value="ECO:0007669"/>
    <property type="project" value="UniProtKB-KW"/>
</dbReference>
<dbReference type="SUPFAM" id="SSF51735">
    <property type="entry name" value="NAD(P)-binding Rossmann-fold domains"/>
    <property type="match status" value="1"/>
</dbReference>
<dbReference type="Gene3D" id="3.40.50.720">
    <property type="entry name" value="NAD(P)-binding Rossmann-like Domain"/>
    <property type="match status" value="1"/>
</dbReference>
<dbReference type="GO" id="GO:0000166">
    <property type="term" value="F:nucleotide binding"/>
    <property type="evidence" value="ECO:0007669"/>
    <property type="project" value="InterPro"/>
</dbReference>
<dbReference type="InterPro" id="IPR055080">
    <property type="entry name" value="Gal80p-like_C"/>
</dbReference>
<accession>A0A0K1EEY3</accession>
<evidence type="ECO:0000259" key="2">
    <source>
        <dbReference type="Pfam" id="PF01408"/>
    </source>
</evidence>
<dbReference type="SUPFAM" id="SSF55347">
    <property type="entry name" value="Glyceraldehyde-3-phosphate dehydrogenase-like, C-terminal domain"/>
    <property type="match status" value="1"/>
</dbReference>